<dbReference type="Proteomes" id="UP000256561">
    <property type="component" value="Unassembled WGS sequence"/>
</dbReference>
<keyword evidence="2" id="KW-1185">Reference proteome</keyword>
<protein>
    <submittedName>
        <fullName evidence="1">Uncharacterized protein</fullName>
    </submittedName>
</protein>
<evidence type="ECO:0000313" key="1">
    <source>
        <dbReference type="EMBL" id="RDV24423.1"/>
    </source>
</evidence>
<accession>A0A3D8M3V4</accession>
<sequence length="92" mass="10164">MNQKILVLGASRSKGKSKKTGKYYDVCKLHVATDASCFGEAGECFGLEGSELSISEKIFDKAKSFDFPVNAQLKITTDIKANRFRVLDIQLN</sequence>
<gene>
    <name evidence="1" type="ORF">DXV75_14505</name>
</gene>
<dbReference type="RefSeq" id="WP_115594151.1">
    <property type="nucleotide sequence ID" value="NZ_QRHA01000011.1"/>
</dbReference>
<dbReference type="AlphaFoldDB" id="A0A3D8M3V4"/>
<dbReference type="EMBL" id="QRHA01000011">
    <property type="protein sequence ID" value="RDV24423.1"/>
    <property type="molecule type" value="Genomic_DNA"/>
</dbReference>
<reference evidence="2" key="1">
    <citation type="submission" date="2018-08" db="EMBL/GenBank/DDBJ databases">
        <authorList>
            <person name="Zhang J."/>
            <person name="Du Z.-J."/>
        </authorList>
    </citation>
    <scope>NUCLEOTIDE SEQUENCE [LARGE SCALE GENOMIC DNA]</scope>
    <source>
        <strain evidence="2">KCTC 52655</strain>
    </source>
</reference>
<proteinExistence type="predicted"/>
<evidence type="ECO:0000313" key="2">
    <source>
        <dbReference type="Proteomes" id="UP000256561"/>
    </source>
</evidence>
<name>A0A3D8M3V4_9ALTE</name>
<organism evidence="1 2">
    <name type="scientific">Alteromonas aestuariivivens</name>
    <dbReference type="NCBI Taxonomy" id="1938339"/>
    <lineage>
        <taxon>Bacteria</taxon>
        <taxon>Pseudomonadati</taxon>
        <taxon>Pseudomonadota</taxon>
        <taxon>Gammaproteobacteria</taxon>
        <taxon>Alteromonadales</taxon>
        <taxon>Alteromonadaceae</taxon>
        <taxon>Alteromonas/Salinimonas group</taxon>
        <taxon>Alteromonas</taxon>
    </lineage>
</organism>
<comment type="caution">
    <text evidence="1">The sequence shown here is derived from an EMBL/GenBank/DDBJ whole genome shotgun (WGS) entry which is preliminary data.</text>
</comment>